<dbReference type="InterPro" id="IPR036397">
    <property type="entry name" value="RNaseH_sf"/>
</dbReference>
<feature type="active site" description="Proton donor/acceptor" evidence="2">
    <location>
        <position position="250"/>
    </location>
</feature>
<dbReference type="AlphaFoldDB" id="A0A0X3VD58"/>
<dbReference type="SUPFAM" id="SSF53098">
    <property type="entry name" value="Ribonuclease H-like"/>
    <property type="match status" value="1"/>
</dbReference>
<dbReference type="InterPro" id="IPR050275">
    <property type="entry name" value="PGM_Phosphatase"/>
</dbReference>
<dbReference type="SUPFAM" id="SSF53254">
    <property type="entry name" value="Phosphoglycerate mutase-like"/>
    <property type="match status" value="1"/>
</dbReference>
<protein>
    <submittedName>
        <fullName evidence="5">Acid phosphatase</fullName>
    </submittedName>
</protein>
<gene>
    <name evidence="5" type="ORF">ADL15_00250</name>
</gene>
<dbReference type="InterPro" id="IPR014636">
    <property type="entry name" value="RNaseH/PGlycerate_mutase"/>
</dbReference>
<sequence length="369" mass="39221">MSGDLRVVVEADGGSRGNPGPSGYGAVVKDAVTGEVLLERYAALGTATNNVAEYSGLIAGLRAAAELNATRVDVRMDSKLVIEQMAGRWQIKNSGLRPLAAEAAGLVAKFDEVTYGWIPRERNKDADALANRAMDEAAGKTTPERVERELTVPKPRSWAPPSLENATRLILVRHGETAMTSQGRYSGRGDVPLTDAGEAQAMAAGGRVAGLSRDVGAVLASPLVRCVRTAELIAAETGGLPVTVMDDLIECDFGLWEGKTFAEVQEGWPREMTAWLESTSVAPPQGESFQTVAKRVRGALAKIIEAYPGQTVVVVSHVSPIKLILRDALAAGDAFLHRLFLDAAGVSTMDVWPDGNIAVRSVNETAHLR</sequence>
<feature type="binding site" evidence="3">
    <location>
        <position position="225"/>
    </location>
    <ligand>
        <name>substrate</name>
    </ligand>
</feature>
<feature type="domain" description="RNase H type-1" evidence="4">
    <location>
        <begin position="3"/>
        <end position="143"/>
    </location>
</feature>
<dbReference type="SMART" id="SM00855">
    <property type="entry name" value="PGAM"/>
    <property type="match status" value="1"/>
</dbReference>
<feature type="active site" description="Proton donor/acceptor; for phosphatase activity" evidence="1">
    <location>
        <position position="250"/>
    </location>
</feature>
<dbReference type="RefSeq" id="WP_067683670.1">
    <property type="nucleotide sequence ID" value="NZ_LLZH01000001.1"/>
</dbReference>
<dbReference type="InterPro" id="IPR002156">
    <property type="entry name" value="RNaseH_domain"/>
</dbReference>
<dbReference type="PANTHER" id="PTHR48100:SF1">
    <property type="entry name" value="HISTIDINE PHOSPHATASE FAMILY PROTEIN-RELATED"/>
    <property type="match status" value="1"/>
</dbReference>
<evidence type="ECO:0000259" key="4">
    <source>
        <dbReference type="PROSITE" id="PS50879"/>
    </source>
</evidence>
<dbReference type="InterPro" id="IPR029033">
    <property type="entry name" value="His_PPase_superfam"/>
</dbReference>
<evidence type="ECO:0000313" key="6">
    <source>
        <dbReference type="Proteomes" id="UP000053244"/>
    </source>
</evidence>
<proteinExistence type="predicted"/>
<dbReference type="InterPro" id="IPR013078">
    <property type="entry name" value="His_Pase_superF_clade-1"/>
</dbReference>
<dbReference type="GO" id="GO:0005737">
    <property type="term" value="C:cytoplasm"/>
    <property type="evidence" value="ECO:0007669"/>
    <property type="project" value="TreeGrafter"/>
</dbReference>
<evidence type="ECO:0000256" key="2">
    <source>
        <dbReference type="PIRSR" id="PIRSR613078-1"/>
    </source>
</evidence>
<organism evidence="5 6">
    <name type="scientific">Actinoplanes awajinensis subsp. mycoplanecinus</name>
    <dbReference type="NCBI Taxonomy" id="135947"/>
    <lineage>
        <taxon>Bacteria</taxon>
        <taxon>Bacillati</taxon>
        <taxon>Actinomycetota</taxon>
        <taxon>Actinomycetes</taxon>
        <taxon>Micromonosporales</taxon>
        <taxon>Micromonosporaceae</taxon>
        <taxon>Actinoplanes</taxon>
    </lineage>
</organism>
<dbReference type="Gene3D" id="3.30.420.10">
    <property type="entry name" value="Ribonuclease H-like superfamily/Ribonuclease H"/>
    <property type="match status" value="1"/>
</dbReference>
<evidence type="ECO:0000313" key="5">
    <source>
        <dbReference type="EMBL" id="KUL42357.1"/>
    </source>
</evidence>
<accession>A0A0X3VD58</accession>
<dbReference type="NCBIfam" id="NF005567">
    <property type="entry name" value="PRK07238.1"/>
    <property type="match status" value="1"/>
</dbReference>
<keyword evidence="6" id="KW-1185">Reference proteome</keyword>
<dbReference type="PIRSF" id="PIRSF036922">
    <property type="entry name" value="RNaseH_PGAM"/>
    <property type="match status" value="1"/>
</dbReference>
<dbReference type="PROSITE" id="PS50879">
    <property type="entry name" value="RNASE_H_1"/>
    <property type="match status" value="1"/>
</dbReference>
<dbReference type="Gene3D" id="3.40.50.1240">
    <property type="entry name" value="Phosphoglycerate mutase-like"/>
    <property type="match status" value="1"/>
</dbReference>
<dbReference type="InterPro" id="IPR012337">
    <property type="entry name" value="RNaseH-like_sf"/>
</dbReference>
<name>A0A0X3VD58_9ACTN</name>
<dbReference type="PANTHER" id="PTHR48100">
    <property type="entry name" value="BROAD-SPECIFICITY PHOSPHATASE YOR283W-RELATED"/>
    <property type="match status" value="1"/>
</dbReference>
<dbReference type="GO" id="GO:0016791">
    <property type="term" value="F:phosphatase activity"/>
    <property type="evidence" value="ECO:0007669"/>
    <property type="project" value="TreeGrafter"/>
</dbReference>
<reference evidence="5 6" key="1">
    <citation type="submission" date="2015-10" db="EMBL/GenBank/DDBJ databases">
        <authorList>
            <person name="Gilbert D.G."/>
        </authorList>
    </citation>
    <scope>NUCLEOTIDE SEQUENCE [LARGE SCALE GENOMIC DNA]</scope>
    <source>
        <strain evidence="5 6">NRRL B-16712</strain>
    </source>
</reference>
<dbReference type="GO" id="GO:0003676">
    <property type="term" value="F:nucleic acid binding"/>
    <property type="evidence" value="ECO:0007669"/>
    <property type="project" value="InterPro"/>
</dbReference>
<evidence type="ECO:0000256" key="3">
    <source>
        <dbReference type="PIRSR" id="PIRSR613078-2"/>
    </source>
</evidence>
<dbReference type="Proteomes" id="UP000053244">
    <property type="component" value="Unassembled WGS sequence"/>
</dbReference>
<dbReference type="GO" id="GO:0004523">
    <property type="term" value="F:RNA-DNA hybrid ribonuclease activity"/>
    <property type="evidence" value="ECO:0007669"/>
    <property type="project" value="InterPro"/>
</dbReference>
<dbReference type="Pfam" id="PF13456">
    <property type="entry name" value="RVT_3"/>
    <property type="match status" value="1"/>
</dbReference>
<dbReference type="Pfam" id="PF00300">
    <property type="entry name" value="His_Phos_1"/>
    <property type="match status" value="1"/>
</dbReference>
<feature type="active site" description="Tele-phosphohistidine intermediate" evidence="1">
    <location>
        <position position="174"/>
    </location>
</feature>
<dbReference type="CDD" id="cd09279">
    <property type="entry name" value="RNase_HI_like"/>
    <property type="match status" value="1"/>
</dbReference>
<evidence type="ECO:0000256" key="1">
    <source>
        <dbReference type="PIRSR" id="PIRSR036922-1"/>
    </source>
</evidence>
<dbReference type="OrthoDB" id="5296884at2"/>
<dbReference type="CDD" id="cd07067">
    <property type="entry name" value="HP_PGM_like"/>
    <property type="match status" value="1"/>
</dbReference>
<dbReference type="EMBL" id="LLZH01000001">
    <property type="protein sequence ID" value="KUL42357.1"/>
    <property type="molecule type" value="Genomic_DNA"/>
</dbReference>
<comment type="caution">
    <text evidence="5">The sequence shown here is derived from an EMBL/GenBank/DDBJ whole genome shotgun (WGS) entry which is preliminary data.</text>
</comment>